<evidence type="ECO:0000256" key="1">
    <source>
        <dbReference type="SAM" id="Phobius"/>
    </source>
</evidence>
<reference evidence="2 3" key="1">
    <citation type="submission" date="2024-02" db="EMBL/GenBank/DDBJ databases">
        <title>Characterization of antibiotic resistant novel bacterial strains and their environmental applications.</title>
        <authorList>
            <person name="Manzoor S."/>
            <person name="Abbas S."/>
            <person name="Arshad M."/>
            <person name="Li W.J."/>
            <person name="Ahmed I."/>
        </authorList>
    </citation>
    <scope>NUCLEOTIDE SEQUENCE [LARGE SCALE GENOMIC DNA]</scope>
    <source>
        <strain evidence="2 3">KACC 15558</strain>
    </source>
</reference>
<comment type="caution">
    <text evidence="2">The sequence shown here is derived from an EMBL/GenBank/DDBJ whole genome shotgun (WGS) entry which is preliminary data.</text>
</comment>
<keyword evidence="1" id="KW-1133">Transmembrane helix</keyword>
<evidence type="ECO:0000313" key="2">
    <source>
        <dbReference type="EMBL" id="GAA5340922.1"/>
    </source>
</evidence>
<dbReference type="EMBL" id="BAABNP010000007">
    <property type="protein sequence ID" value="GAA5340922.1"/>
    <property type="molecule type" value="Genomic_DNA"/>
</dbReference>
<gene>
    <name evidence="2" type="ORF">KACC15558_19620</name>
</gene>
<proteinExistence type="predicted"/>
<keyword evidence="1" id="KW-0812">Transmembrane</keyword>
<name>A0ABP9TZX8_9MICO</name>
<evidence type="ECO:0008006" key="4">
    <source>
        <dbReference type="Google" id="ProtNLM"/>
    </source>
</evidence>
<organism evidence="2 3">
    <name type="scientific">Brevibacterium ammoniilyticum</name>
    <dbReference type="NCBI Taxonomy" id="1046555"/>
    <lineage>
        <taxon>Bacteria</taxon>
        <taxon>Bacillati</taxon>
        <taxon>Actinomycetota</taxon>
        <taxon>Actinomycetes</taxon>
        <taxon>Micrococcales</taxon>
        <taxon>Brevibacteriaceae</taxon>
        <taxon>Brevibacterium</taxon>
    </lineage>
</organism>
<dbReference type="RefSeq" id="WP_344771687.1">
    <property type="nucleotide sequence ID" value="NZ_BAABBK010000006.1"/>
</dbReference>
<keyword evidence="1" id="KW-0472">Membrane</keyword>
<feature type="transmembrane region" description="Helical" evidence="1">
    <location>
        <begin position="148"/>
        <end position="165"/>
    </location>
</feature>
<protein>
    <recommendedName>
        <fullName evidence="4">Integral membrane protein</fullName>
    </recommendedName>
</protein>
<accession>A0ABP9TZX8</accession>
<dbReference type="Proteomes" id="UP001498935">
    <property type="component" value="Unassembled WGS sequence"/>
</dbReference>
<evidence type="ECO:0000313" key="3">
    <source>
        <dbReference type="Proteomes" id="UP001498935"/>
    </source>
</evidence>
<keyword evidence="3" id="KW-1185">Reference proteome</keyword>
<feature type="transmembrane region" description="Helical" evidence="1">
    <location>
        <begin position="44"/>
        <end position="60"/>
    </location>
</feature>
<sequence length="228" mass="23932">MVGVKWEMRSRKARRGSAAAIAATFLALTSHILGGGSMPTFLGLAVPLALSTLVCVLLAGRRLSLTRLSASVFVSQGLFHGLFTVFTPMHTMGPTSAADRQAMLHSGMQHSSGTASGTAMSGGAGMGSMPGMDDPSAMLHAHASPQMTTMHIIAAFVTIALIYWAEALPTKLAEFVRLVLGSIVPALCRLRALPTRPRAVVALTVLLPQSLGTIRSPILRRGPPHLAF</sequence>